<feature type="transmembrane region" description="Helical" evidence="7">
    <location>
        <begin position="253"/>
        <end position="272"/>
    </location>
</feature>
<dbReference type="GO" id="GO:0005886">
    <property type="term" value="C:plasma membrane"/>
    <property type="evidence" value="ECO:0007669"/>
    <property type="project" value="UniProtKB-SubCell"/>
</dbReference>
<dbReference type="InterPro" id="IPR050366">
    <property type="entry name" value="BP-dependent_transpt_permease"/>
</dbReference>
<reference evidence="9 10" key="1">
    <citation type="submission" date="2019-06" db="EMBL/GenBank/DDBJ databases">
        <title>New taxonomy in bacterial strain CC-CFT640, isolated from vineyard.</title>
        <authorList>
            <person name="Lin S.-Y."/>
            <person name="Tsai C.-F."/>
            <person name="Young C.-C."/>
        </authorList>
    </citation>
    <scope>NUCLEOTIDE SEQUENCE [LARGE SCALE GENOMIC DNA]</scope>
    <source>
        <strain evidence="9 10">CC-CFT640</strain>
    </source>
</reference>
<dbReference type="InterPro" id="IPR035906">
    <property type="entry name" value="MetI-like_sf"/>
</dbReference>
<dbReference type="PANTHER" id="PTHR43386">
    <property type="entry name" value="OLIGOPEPTIDE TRANSPORT SYSTEM PERMEASE PROTEIN APPC"/>
    <property type="match status" value="1"/>
</dbReference>
<dbReference type="AlphaFoldDB" id="A0A5C8PQ90"/>
<protein>
    <submittedName>
        <fullName evidence="9">ABC transporter permease</fullName>
    </submittedName>
</protein>
<keyword evidence="6 7" id="KW-0472">Membrane</keyword>
<dbReference type="SUPFAM" id="SSF161098">
    <property type="entry name" value="MetI-like"/>
    <property type="match status" value="1"/>
</dbReference>
<name>A0A5C8PQ90_9HYPH</name>
<dbReference type="Pfam" id="PF00528">
    <property type="entry name" value="BPD_transp_1"/>
    <property type="match status" value="1"/>
</dbReference>
<feature type="domain" description="ABC transmembrane type-1" evidence="8">
    <location>
        <begin position="83"/>
        <end position="272"/>
    </location>
</feature>
<dbReference type="OrthoDB" id="8906042at2"/>
<dbReference type="GO" id="GO:0055085">
    <property type="term" value="P:transmembrane transport"/>
    <property type="evidence" value="ECO:0007669"/>
    <property type="project" value="InterPro"/>
</dbReference>
<evidence type="ECO:0000259" key="8">
    <source>
        <dbReference type="PROSITE" id="PS50928"/>
    </source>
</evidence>
<dbReference type="InterPro" id="IPR000515">
    <property type="entry name" value="MetI-like"/>
</dbReference>
<comment type="caution">
    <text evidence="9">The sequence shown here is derived from an EMBL/GenBank/DDBJ whole genome shotgun (WGS) entry which is preliminary data.</text>
</comment>
<comment type="subcellular location">
    <subcellularLocation>
        <location evidence="1 7">Cell membrane</location>
        <topology evidence="1 7">Multi-pass membrane protein</topology>
    </subcellularLocation>
</comment>
<feature type="transmembrane region" description="Helical" evidence="7">
    <location>
        <begin position="118"/>
        <end position="139"/>
    </location>
</feature>
<evidence type="ECO:0000256" key="7">
    <source>
        <dbReference type="RuleBase" id="RU363032"/>
    </source>
</evidence>
<dbReference type="EMBL" id="VDUZ01000009">
    <property type="protein sequence ID" value="TXL77102.1"/>
    <property type="molecule type" value="Genomic_DNA"/>
</dbReference>
<evidence type="ECO:0000256" key="6">
    <source>
        <dbReference type="ARBA" id="ARBA00023136"/>
    </source>
</evidence>
<gene>
    <name evidence="9" type="ORF">FHP25_10045</name>
</gene>
<keyword evidence="3" id="KW-1003">Cell membrane</keyword>
<keyword evidence="10" id="KW-1185">Reference proteome</keyword>
<feature type="transmembrane region" description="Helical" evidence="7">
    <location>
        <begin position="21"/>
        <end position="45"/>
    </location>
</feature>
<dbReference type="Gene3D" id="1.10.3720.10">
    <property type="entry name" value="MetI-like"/>
    <property type="match status" value="1"/>
</dbReference>
<keyword evidence="2 7" id="KW-0813">Transport</keyword>
<dbReference type="PROSITE" id="PS50928">
    <property type="entry name" value="ABC_TM1"/>
    <property type="match status" value="1"/>
</dbReference>
<evidence type="ECO:0000313" key="10">
    <source>
        <dbReference type="Proteomes" id="UP000321638"/>
    </source>
</evidence>
<sequence>MPWSTRVCSATAVTDMRRYRLSVMLSVAWLLLVALATLTATWLPIEDPNKQSLLNMLAAPGIARWFGADSLGRDVFSRTIHGFRITFAVSLGAAALALVFGGALGICAGYFRGWVERIILIGVNVLLAFPPLVLIIAMVAYPGEALVKVIIALGIVFMPAVTRIARANTLLFSEREFVTAARAAGMSDARLIVRELLPNLVPSLLAYCLLLVAIGALAEAGLSYLGLSVPPPTPTLGQMMASEQANALEAPHAVFFPAGMLFLTIFALNLIGEEIQRRIDGRAGTA</sequence>
<dbReference type="PANTHER" id="PTHR43386:SF25">
    <property type="entry name" value="PEPTIDE ABC TRANSPORTER PERMEASE PROTEIN"/>
    <property type="match status" value="1"/>
</dbReference>
<feature type="transmembrane region" description="Helical" evidence="7">
    <location>
        <begin position="85"/>
        <end position="111"/>
    </location>
</feature>
<comment type="similarity">
    <text evidence="7">Belongs to the binding-protein-dependent transport system permease family.</text>
</comment>
<evidence type="ECO:0000256" key="5">
    <source>
        <dbReference type="ARBA" id="ARBA00022989"/>
    </source>
</evidence>
<feature type="transmembrane region" description="Helical" evidence="7">
    <location>
        <begin position="145"/>
        <end position="165"/>
    </location>
</feature>
<dbReference type="CDD" id="cd06261">
    <property type="entry name" value="TM_PBP2"/>
    <property type="match status" value="1"/>
</dbReference>
<evidence type="ECO:0000256" key="4">
    <source>
        <dbReference type="ARBA" id="ARBA00022692"/>
    </source>
</evidence>
<dbReference type="Proteomes" id="UP000321638">
    <property type="component" value="Unassembled WGS sequence"/>
</dbReference>
<keyword evidence="4 7" id="KW-0812">Transmembrane</keyword>
<evidence type="ECO:0000256" key="3">
    <source>
        <dbReference type="ARBA" id="ARBA00022475"/>
    </source>
</evidence>
<feature type="transmembrane region" description="Helical" evidence="7">
    <location>
        <begin position="204"/>
        <end position="227"/>
    </location>
</feature>
<evidence type="ECO:0000313" key="9">
    <source>
        <dbReference type="EMBL" id="TXL77102.1"/>
    </source>
</evidence>
<accession>A0A5C8PQ90</accession>
<evidence type="ECO:0000256" key="1">
    <source>
        <dbReference type="ARBA" id="ARBA00004651"/>
    </source>
</evidence>
<organism evidence="9 10">
    <name type="scientific">Vineibacter terrae</name>
    <dbReference type="NCBI Taxonomy" id="2586908"/>
    <lineage>
        <taxon>Bacteria</taxon>
        <taxon>Pseudomonadati</taxon>
        <taxon>Pseudomonadota</taxon>
        <taxon>Alphaproteobacteria</taxon>
        <taxon>Hyphomicrobiales</taxon>
        <taxon>Vineibacter</taxon>
    </lineage>
</organism>
<keyword evidence="5 7" id="KW-1133">Transmembrane helix</keyword>
<proteinExistence type="inferred from homology"/>
<evidence type="ECO:0000256" key="2">
    <source>
        <dbReference type="ARBA" id="ARBA00022448"/>
    </source>
</evidence>